<keyword evidence="11" id="KW-1185">Reference proteome</keyword>
<dbReference type="PANTHER" id="PTHR11003">
    <property type="entry name" value="POTASSIUM CHANNEL, SUBFAMILY K"/>
    <property type="match status" value="1"/>
</dbReference>
<dbReference type="eggNOG" id="KOG1418">
    <property type="taxonomic scope" value="Eukaryota"/>
</dbReference>
<dbReference type="KEGG" id="abp:AGABI1DRAFT42845"/>
<sequence length="596" mass="68377">WWFASVVFPLSASAFGPIASLFSICALTQSWLISSPSGTRIPDPGWSLALKIISLVLALLANLILLFNFARRISYAIAQPLTIIFWYLSSIFLLVPVVITHTTLSHRKPSYVLSQAYWYAFIATVLYFMISTLLLFNLLGSCIFRAYKPAFIQLDRPQRTLMLQSIIFSAYLALGGAIFSAIEDWVFVDGLYWADYTLLTIGFGSELPLKTTAGRMILIPFAAVGLLIVGLIVNSVRGLVVERTRGRITKRRLQKERTKWAEVINKLRSGTEEERKEAERRFINPKNRWWKRKVREVTEDDREKKRWKIREFLLMRHIEDHSNKMERYIALASSFLFFVIVWVGGSVVFWACQLSDPAPWTYPESLYFTYATVLTIGFGDFYPTTASGRPFSVIWSLLAVPSVTIFIQNVGETIAGEVQNGVEWVGRWSFLPEKRSGVGEKPIENRNEDEERDKGKCRLSIEKEDAGRTLSNPQLLPQQSPQIPTTISGTTQQPLSFRLSRSITKISRDAAKDPTIRYTWHEWVRWLRLMDEAGEVLGVYGCYQDNRWRWGWLDDNGPLFSSISEARWVLERLCRLFEDVVERELEGCQRLEGEAA</sequence>
<evidence type="ECO:0000256" key="8">
    <source>
        <dbReference type="SAM" id="Phobius"/>
    </source>
</evidence>
<evidence type="ECO:0000256" key="6">
    <source>
        <dbReference type="ARBA" id="ARBA00023136"/>
    </source>
</evidence>
<dbReference type="InterPro" id="IPR003280">
    <property type="entry name" value="2pore_dom_K_chnl"/>
</dbReference>
<dbReference type="GO" id="GO:0022841">
    <property type="term" value="F:potassium ion leak channel activity"/>
    <property type="evidence" value="ECO:0007669"/>
    <property type="project" value="TreeGrafter"/>
</dbReference>
<name>K5X3U7_AGABU</name>
<keyword evidence="7" id="KW-0407">Ion channel</keyword>
<feature type="transmembrane region" description="Helical" evidence="8">
    <location>
        <begin position="81"/>
        <end position="104"/>
    </location>
</feature>
<dbReference type="Pfam" id="PF07885">
    <property type="entry name" value="Ion_trans_2"/>
    <property type="match status" value="2"/>
</dbReference>
<dbReference type="GO" id="GO:0005886">
    <property type="term" value="C:plasma membrane"/>
    <property type="evidence" value="ECO:0007669"/>
    <property type="project" value="TreeGrafter"/>
</dbReference>
<dbReference type="SUPFAM" id="SSF81324">
    <property type="entry name" value="Voltage-gated potassium channels"/>
    <property type="match status" value="2"/>
</dbReference>
<accession>K5X3U7</accession>
<dbReference type="InterPro" id="IPR013099">
    <property type="entry name" value="K_chnl_dom"/>
</dbReference>
<dbReference type="PANTHER" id="PTHR11003:SF342">
    <property type="entry name" value="OUTWARD-RECTIFIER POTASSIUM CHANNEL TOK1"/>
    <property type="match status" value="1"/>
</dbReference>
<keyword evidence="4 8" id="KW-1133">Transmembrane helix</keyword>
<organism evidence="10 11">
    <name type="scientific">Agaricus bisporus var. burnettii (strain JB137-S8 / ATCC MYA-4627 / FGSC 10392)</name>
    <name type="common">White button mushroom</name>
    <dbReference type="NCBI Taxonomy" id="597362"/>
    <lineage>
        <taxon>Eukaryota</taxon>
        <taxon>Fungi</taxon>
        <taxon>Dikarya</taxon>
        <taxon>Basidiomycota</taxon>
        <taxon>Agaricomycotina</taxon>
        <taxon>Agaricomycetes</taxon>
        <taxon>Agaricomycetidae</taxon>
        <taxon>Agaricales</taxon>
        <taxon>Agaricineae</taxon>
        <taxon>Agaricaceae</taxon>
        <taxon>Agaricus</taxon>
    </lineage>
</organism>
<feature type="transmembrane region" description="Helical" evidence="8">
    <location>
        <begin position="217"/>
        <end position="240"/>
    </location>
</feature>
<feature type="domain" description="Potassium channel" evidence="9">
    <location>
        <begin position="167"/>
        <end position="238"/>
    </location>
</feature>
<evidence type="ECO:0000256" key="1">
    <source>
        <dbReference type="ARBA" id="ARBA00004141"/>
    </source>
</evidence>
<feature type="transmembrane region" description="Helical" evidence="8">
    <location>
        <begin position="47"/>
        <end position="69"/>
    </location>
</feature>
<dbReference type="EMBL" id="JH971394">
    <property type="protein sequence ID" value="EKM77853.1"/>
    <property type="molecule type" value="Genomic_DNA"/>
</dbReference>
<dbReference type="Proteomes" id="UP000008493">
    <property type="component" value="Unassembled WGS sequence"/>
</dbReference>
<dbReference type="OrthoDB" id="297496at2759"/>
<dbReference type="RefSeq" id="XP_007331499.1">
    <property type="nucleotide sequence ID" value="XM_007331437.1"/>
</dbReference>
<protein>
    <recommendedName>
        <fullName evidence="9">Potassium channel domain-containing protein</fullName>
    </recommendedName>
</protein>
<dbReference type="GO" id="GO:0030322">
    <property type="term" value="P:stabilization of membrane potential"/>
    <property type="evidence" value="ECO:0007669"/>
    <property type="project" value="TreeGrafter"/>
</dbReference>
<feature type="domain" description="Potassium channel" evidence="9">
    <location>
        <begin position="338"/>
        <end position="414"/>
    </location>
</feature>
<evidence type="ECO:0000256" key="3">
    <source>
        <dbReference type="ARBA" id="ARBA00022692"/>
    </source>
</evidence>
<evidence type="ECO:0000256" key="7">
    <source>
        <dbReference type="ARBA" id="ARBA00023303"/>
    </source>
</evidence>
<evidence type="ECO:0000313" key="11">
    <source>
        <dbReference type="Proteomes" id="UP000008493"/>
    </source>
</evidence>
<feature type="non-terminal residue" evidence="10">
    <location>
        <position position="596"/>
    </location>
</feature>
<keyword evidence="6 8" id="KW-0472">Membrane</keyword>
<dbReference type="GeneID" id="18829467"/>
<keyword evidence="3 8" id="KW-0812">Transmembrane</keyword>
<reference evidence="11" key="1">
    <citation type="journal article" date="2012" name="Proc. Natl. Acad. Sci. U.S.A.">
        <title>Genome sequence of the button mushroom Agaricus bisporus reveals mechanisms governing adaptation to a humic-rich ecological niche.</title>
        <authorList>
            <person name="Morin E."/>
            <person name="Kohler A."/>
            <person name="Baker A.R."/>
            <person name="Foulongne-Oriol M."/>
            <person name="Lombard V."/>
            <person name="Nagy L.G."/>
            <person name="Ohm R.A."/>
            <person name="Patyshakuliyeva A."/>
            <person name="Brun A."/>
            <person name="Aerts A.L."/>
            <person name="Bailey A.M."/>
            <person name="Billette C."/>
            <person name="Coutinho P.M."/>
            <person name="Deakin G."/>
            <person name="Doddapaneni H."/>
            <person name="Floudas D."/>
            <person name="Grimwood J."/>
            <person name="Hilden K."/>
            <person name="Kuees U."/>
            <person name="LaButti K.M."/>
            <person name="Lapidus A."/>
            <person name="Lindquist E.A."/>
            <person name="Lucas S.M."/>
            <person name="Murat C."/>
            <person name="Riley R.W."/>
            <person name="Salamov A.A."/>
            <person name="Schmutz J."/>
            <person name="Subramanian V."/>
            <person name="Woesten H.A.B."/>
            <person name="Xu J."/>
            <person name="Eastwood D.C."/>
            <person name="Foster G.D."/>
            <person name="Sonnenberg A.S."/>
            <person name="Cullen D."/>
            <person name="de Vries R.P."/>
            <person name="Lundell T."/>
            <person name="Hibbett D.S."/>
            <person name="Henrissat B."/>
            <person name="Burton K.S."/>
            <person name="Kerrigan R.W."/>
            <person name="Challen M.P."/>
            <person name="Grigoriev I.V."/>
            <person name="Martin F."/>
        </authorList>
    </citation>
    <scope>NUCLEOTIDE SEQUENCE [LARGE SCALE GENOMIC DNA]</scope>
    <source>
        <strain evidence="11">JB137-S8 / ATCC MYA-4627 / FGSC 10392</strain>
    </source>
</reference>
<dbReference type="InParanoid" id="K5X3U7"/>
<gene>
    <name evidence="10" type="ORF">AGABI1DRAFT_42845</name>
</gene>
<evidence type="ECO:0000256" key="2">
    <source>
        <dbReference type="ARBA" id="ARBA00022448"/>
    </source>
</evidence>
<dbReference type="Gene3D" id="1.10.287.70">
    <property type="match status" value="2"/>
</dbReference>
<evidence type="ECO:0000256" key="5">
    <source>
        <dbReference type="ARBA" id="ARBA00023065"/>
    </source>
</evidence>
<dbReference type="GO" id="GO:0015271">
    <property type="term" value="F:outward rectifier potassium channel activity"/>
    <property type="evidence" value="ECO:0007669"/>
    <property type="project" value="TreeGrafter"/>
</dbReference>
<dbReference type="OMA" id="IRYTWHE"/>
<keyword evidence="5" id="KW-0406">Ion transport</keyword>
<proteinExistence type="predicted"/>
<evidence type="ECO:0000313" key="10">
    <source>
        <dbReference type="EMBL" id="EKM77853.1"/>
    </source>
</evidence>
<comment type="subcellular location">
    <subcellularLocation>
        <location evidence="1">Membrane</location>
        <topology evidence="1">Multi-pass membrane protein</topology>
    </subcellularLocation>
</comment>
<feature type="transmembrane region" description="Helical" evidence="8">
    <location>
        <begin position="328"/>
        <end position="351"/>
    </location>
</feature>
<feature type="transmembrane region" description="Helical" evidence="8">
    <location>
        <begin position="161"/>
        <end position="182"/>
    </location>
</feature>
<feature type="transmembrane region" description="Helical" evidence="8">
    <location>
        <begin position="116"/>
        <end position="140"/>
    </location>
</feature>
<evidence type="ECO:0000256" key="4">
    <source>
        <dbReference type="ARBA" id="ARBA00022989"/>
    </source>
</evidence>
<keyword evidence="2" id="KW-0813">Transport</keyword>
<dbReference type="HOGENOM" id="CLU_013394_0_0_1"/>
<dbReference type="AlphaFoldDB" id="K5X3U7"/>
<evidence type="ECO:0000259" key="9">
    <source>
        <dbReference type="Pfam" id="PF07885"/>
    </source>
</evidence>